<organism evidence="1 2">
    <name type="scientific">Reticulibacter mediterranei</name>
    <dbReference type="NCBI Taxonomy" id="2778369"/>
    <lineage>
        <taxon>Bacteria</taxon>
        <taxon>Bacillati</taxon>
        <taxon>Chloroflexota</taxon>
        <taxon>Ktedonobacteria</taxon>
        <taxon>Ktedonobacterales</taxon>
        <taxon>Reticulibacteraceae</taxon>
        <taxon>Reticulibacter</taxon>
    </lineage>
</organism>
<sequence length="68" mass="7238">MLLIALVVRSTTQKDKAFEYPQGDTHTTCALPPGGHYLLHGTDKQIIVAIEGIVAHGPGGNKGKFLVL</sequence>
<dbReference type="AlphaFoldDB" id="A0A8J3N240"/>
<comment type="caution">
    <text evidence="1">The sequence shown here is derived from an EMBL/GenBank/DDBJ whole genome shotgun (WGS) entry which is preliminary data.</text>
</comment>
<accession>A0A8J3N240</accession>
<keyword evidence="2" id="KW-1185">Reference proteome</keyword>
<dbReference type="Proteomes" id="UP000597444">
    <property type="component" value="Unassembled WGS sequence"/>
</dbReference>
<name>A0A8J3N240_9CHLR</name>
<gene>
    <name evidence="1" type="ORF">KSF_058170</name>
</gene>
<protein>
    <submittedName>
        <fullName evidence="1">Uncharacterized protein</fullName>
    </submittedName>
</protein>
<reference evidence="1" key="1">
    <citation type="submission" date="2020-10" db="EMBL/GenBank/DDBJ databases">
        <title>Taxonomic study of unclassified bacteria belonging to the class Ktedonobacteria.</title>
        <authorList>
            <person name="Yabe S."/>
            <person name="Wang C.M."/>
            <person name="Zheng Y."/>
            <person name="Sakai Y."/>
            <person name="Cavaletti L."/>
            <person name="Monciardini P."/>
            <person name="Donadio S."/>
        </authorList>
    </citation>
    <scope>NUCLEOTIDE SEQUENCE</scope>
    <source>
        <strain evidence="1">ID150040</strain>
    </source>
</reference>
<evidence type="ECO:0000313" key="1">
    <source>
        <dbReference type="EMBL" id="GHO95769.1"/>
    </source>
</evidence>
<evidence type="ECO:0000313" key="2">
    <source>
        <dbReference type="Proteomes" id="UP000597444"/>
    </source>
</evidence>
<proteinExistence type="predicted"/>
<dbReference type="EMBL" id="BNJK01000001">
    <property type="protein sequence ID" value="GHO95769.1"/>
    <property type="molecule type" value="Genomic_DNA"/>
</dbReference>